<dbReference type="RefSeq" id="WP_085347097.1">
    <property type="nucleotide sequence ID" value="NZ_CP133648.1"/>
</dbReference>
<evidence type="ECO:0000313" key="3">
    <source>
        <dbReference type="Proteomes" id="UP000193179"/>
    </source>
</evidence>
<name>A0A1X2Z808_BIFAD</name>
<gene>
    <name evidence="2" type="ORF">B0703_04610</name>
    <name evidence="1" type="ORF">B0703_05755</name>
</gene>
<evidence type="ECO:0000313" key="2">
    <source>
        <dbReference type="EMBL" id="WNE86187.1"/>
    </source>
</evidence>
<dbReference type="EMBL" id="CP133648">
    <property type="protein sequence ID" value="WNE84520.1"/>
    <property type="molecule type" value="Genomic_DNA"/>
</dbReference>
<dbReference type="EMBL" id="CP133648">
    <property type="protein sequence ID" value="WNE86187.1"/>
    <property type="molecule type" value="Genomic_DNA"/>
</dbReference>
<proteinExistence type="predicted"/>
<sequence>MGTTALGVSPNTNGVGVTPLAHRKVLGAQWSNTGIITGLDVTGRSDLRYNVSAGVAVCSRGDSDGKTLAYFEGGQTPATRAGDPSNPRIDVVWVQAHNQVEYRDSDNFVTVGVTQGTPSANPVAPAVPAGCTVLRRMRVPASMTSTSSATANDSADYAIPYSASMGRLAYYERRYEGPANFSSAMVDYTDESVTFDVPTDRLIELRYRATACACRHDNPKKPTEDATQMACWFVCFQLDGSDVPNSGGQFQVSRAWQPVQISCIVSVSKGRHTVRTRNHRVAWGENVYFICHSDKNETYSPRILEVWDRGAAN</sequence>
<protein>
    <submittedName>
        <fullName evidence="2">Uncharacterized protein</fullName>
    </submittedName>
</protein>
<dbReference type="AlphaFoldDB" id="A0A1X2Z808"/>
<organism evidence="2 3">
    <name type="scientific">Bifidobacterium adolescentis</name>
    <dbReference type="NCBI Taxonomy" id="1680"/>
    <lineage>
        <taxon>Bacteria</taxon>
        <taxon>Bacillati</taxon>
        <taxon>Actinomycetota</taxon>
        <taxon>Actinomycetes</taxon>
        <taxon>Bifidobacteriales</taxon>
        <taxon>Bifidobacteriaceae</taxon>
        <taxon>Bifidobacterium</taxon>
    </lineage>
</organism>
<reference evidence="2" key="1">
    <citation type="journal article" date="2016" name="Sci. Rep.">
        <title>Evaluation of genetic diversity among strains of the human gut commensal Bifidobacterium adolescentis.</title>
        <authorList>
            <person name="Duranti S."/>
            <person name="Milani C."/>
            <person name="Lugli G.A."/>
            <person name="Mancabelli L."/>
            <person name="Turroni F."/>
            <person name="Ferrario C."/>
            <person name="Mangifesta M."/>
            <person name="Viappiani A."/>
            <person name="Sanchez B."/>
            <person name="Margolles A."/>
            <person name="van Sinderen D."/>
            <person name="Ventura M."/>
        </authorList>
    </citation>
    <scope>NUCLEOTIDE SEQUENCE</scope>
    <source>
        <strain evidence="2">703B</strain>
    </source>
</reference>
<evidence type="ECO:0000313" key="1">
    <source>
        <dbReference type="EMBL" id="WNE84520.1"/>
    </source>
</evidence>
<accession>A0A1X2Z808</accession>
<dbReference type="Proteomes" id="UP000193179">
    <property type="component" value="Chromosome"/>
</dbReference>
<reference evidence="2" key="2">
    <citation type="submission" date="2023-09" db="EMBL/GenBank/DDBJ databases">
        <title>Ecological and genomic based identification of the Bifidobacterium adolescentis prototype of the healthy human gut microbiota.</title>
        <authorList>
            <person name="Lugli G.A."/>
            <person name="Argentini C."/>
            <person name="Tarracchini C."/>
            <person name="Fontana F."/>
            <person name="Alessandri G."/>
            <person name="Mancabelli L."/>
            <person name="Milani C."/>
            <person name="Turroni F."/>
            <person name="Ventura M."/>
        </authorList>
    </citation>
    <scope>NUCLEOTIDE SEQUENCE</scope>
    <source>
        <strain evidence="2">703B</strain>
    </source>
</reference>